<evidence type="ECO:0000256" key="2">
    <source>
        <dbReference type="ARBA" id="ARBA00022687"/>
    </source>
</evidence>
<keyword evidence="3 5" id="KW-0175">Coiled coil</keyword>
<dbReference type="GO" id="GO:0006355">
    <property type="term" value="P:regulation of DNA-templated transcription"/>
    <property type="evidence" value="ECO:0007669"/>
    <property type="project" value="InterPro"/>
</dbReference>
<dbReference type="PANTHER" id="PTHR19212:SF6">
    <property type="entry name" value="LEUCINE-RICH REPEAT FLIGHTLESS-INTERACTING PROTEIN 2"/>
    <property type="match status" value="1"/>
</dbReference>
<dbReference type="AlphaFoldDB" id="A0AAY5ENA5"/>
<organism evidence="6 7">
    <name type="scientific">Electrophorus electricus</name>
    <name type="common">Electric eel</name>
    <name type="synonym">Gymnotus electricus</name>
    <dbReference type="NCBI Taxonomy" id="8005"/>
    <lineage>
        <taxon>Eukaryota</taxon>
        <taxon>Metazoa</taxon>
        <taxon>Chordata</taxon>
        <taxon>Craniata</taxon>
        <taxon>Vertebrata</taxon>
        <taxon>Euteleostomi</taxon>
        <taxon>Actinopterygii</taxon>
        <taxon>Neopterygii</taxon>
        <taxon>Teleostei</taxon>
        <taxon>Ostariophysi</taxon>
        <taxon>Gymnotiformes</taxon>
        <taxon>Gymnotoidei</taxon>
        <taxon>Gymnotidae</taxon>
        <taxon>Electrophorus</taxon>
    </lineage>
</organism>
<reference evidence="6 7" key="1">
    <citation type="submission" date="2020-05" db="EMBL/GenBank/DDBJ databases">
        <title>Electrophorus electricus (electric eel) genome, fEleEle1, primary haplotype.</title>
        <authorList>
            <person name="Myers G."/>
            <person name="Meyer A."/>
            <person name="Fedrigo O."/>
            <person name="Formenti G."/>
            <person name="Rhie A."/>
            <person name="Tracey A."/>
            <person name="Sims Y."/>
            <person name="Jarvis E.D."/>
        </authorList>
    </citation>
    <scope>NUCLEOTIDE SEQUENCE [LARGE SCALE GENOMIC DNA]</scope>
</reference>
<evidence type="ECO:0000256" key="1">
    <source>
        <dbReference type="ARBA" id="ARBA00008275"/>
    </source>
</evidence>
<feature type="coiled-coil region" evidence="5">
    <location>
        <begin position="94"/>
        <end position="163"/>
    </location>
</feature>
<name>A0AAY5ENA5_ELEEL</name>
<keyword evidence="2" id="KW-0879">Wnt signaling pathway</keyword>
<dbReference type="Pfam" id="PF09738">
    <property type="entry name" value="LRRFIP"/>
    <property type="match status" value="1"/>
</dbReference>
<evidence type="ECO:0000313" key="6">
    <source>
        <dbReference type="Ensembl" id="ENSEEEP00000058405.1"/>
    </source>
</evidence>
<dbReference type="InterPro" id="IPR019139">
    <property type="entry name" value="LRRFIP1/2"/>
</dbReference>
<accession>A0AAY5ENA5</accession>
<reference evidence="6" key="2">
    <citation type="submission" date="2025-08" db="UniProtKB">
        <authorList>
            <consortium name="Ensembl"/>
        </authorList>
    </citation>
    <scope>IDENTIFICATION</scope>
</reference>
<comment type="similarity">
    <text evidence="1">Belongs to the LRRFIP family.</text>
</comment>
<dbReference type="PANTHER" id="PTHR19212">
    <property type="entry name" value="LEUCINE RICH REPEAT IN FLII INTERACTING PROTEIN"/>
    <property type="match status" value="1"/>
</dbReference>
<evidence type="ECO:0000256" key="4">
    <source>
        <dbReference type="ARBA" id="ARBA00040512"/>
    </source>
</evidence>
<dbReference type="Gene3D" id="1.20.5.4090">
    <property type="match status" value="1"/>
</dbReference>
<gene>
    <name evidence="6" type="primary">LRRFIP2</name>
</gene>
<evidence type="ECO:0000313" key="7">
    <source>
        <dbReference type="Proteomes" id="UP000314983"/>
    </source>
</evidence>
<dbReference type="GO" id="GO:0016055">
    <property type="term" value="P:Wnt signaling pathway"/>
    <property type="evidence" value="ECO:0007669"/>
    <property type="project" value="UniProtKB-KW"/>
</dbReference>
<reference evidence="6" key="3">
    <citation type="submission" date="2025-09" db="UniProtKB">
        <authorList>
            <consortium name="Ensembl"/>
        </authorList>
    </citation>
    <scope>IDENTIFICATION</scope>
</reference>
<dbReference type="Ensembl" id="ENSEEET00000065430.1">
    <property type="protein sequence ID" value="ENSEEEP00000058405.1"/>
    <property type="gene ID" value="ENSEEEG00000008003.2"/>
</dbReference>
<protein>
    <recommendedName>
        <fullName evidence="4">Leucine-rich repeat flightless-interacting protein 2</fullName>
    </recommendedName>
</protein>
<dbReference type="GeneTree" id="ENSGT00530000063564"/>
<keyword evidence="7" id="KW-1185">Reference proteome</keyword>
<sequence length="385" mass="44337">MGTPGSGRKRAPIKDRFSAEDEALSSIAREVSDFCLFKRCNNVIFIFMKQPSLRGSGDMSSVIADPDASLNELRDIYDLKDQIQDVEGRYMQGLKELKESLSEVEEKYKKAMVSNAQLDNDKTNLIYQVDTLKDVIEEMEEQMSELHRETEEKSKELERQKHTCAVLLHKQEELKEGLHQRDELIEKHGLVIIPEGTPNGDVDHEPATSTITVVTQEAAQVLESAGDGPLDVRLRKLAEEKDELLAQIRKLKMQLEEERQKHSKVESVYPDGERIENGTDLHFIEMQRDANRQISEYKFKLSKAEQEMGTMEQNINRLEGQVLRYKAAADNSEKIEDELKAEKRKLQRELRAALDRIEEMEMTNNHLVKRLEKMKANRNALLSQQ</sequence>
<dbReference type="Proteomes" id="UP000314983">
    <property type="component" value="Chromosome 11"/>
</dbReference>
<evidence type="ECO:0000256" key="5">
    <source>
        <dbReference type="SAM" id="Coils"/>
    </source>
</evidence>
<evidence type="ECO:0000256" key="3">
    <source>
        <dbReference type="ARBA" id="ARBA00023054"/>
    </source>
</evidence>
<feature type="coiled-coil region" evidence="5">
    <location>
        <begin position="234"/>
        <end position="384"/>
    </location>
</feature>
<proteinExistence type="inferred from homology"/>